<sequence length="1135" mass="126480">MTDATRSFRSAGKGAKIRPRAQAGKRTARILNEIIAAAHAADTLPDLLRSTMAVAFRLLAYDGGGVYLVQPGTRTADLVYAERLSAAFVEEVSPVAIDREPYRTVFIRGEPVITNRYGRLSPDRAAKYGIRSAASIPIRGKDSVIGALNVMSTRRTRILEEDAAVLTSIGRIIGDAIERIQSEQRLLLQQKNLETFADSISDLLFVIGRDGRIIEVNEAVVEHTGYSRNELAAMAFADLHPPELREGALAIDCMTGGTRELCTVPLQTKDGRRLEVETRIAQGQWNNEDVLFAVCRDLTERRRAEEALHAAYAKLEDRVRLRTADLRAANIALHEEISGRKQVEDALRESEERYRMLVEWQIEAVCRWLPDTTLTYVNEGYCRFFGRTRRELIGTKWLMLVPEHSRAAVEEAYASNTLPAAASTYEHEVIAADGSIRWMQWTDRPIIDADGRVVEFQSAGRDITDIRKAEKALRESEEKYRRLIETLNEGVWAIDAEGHTTFANPRMAEMPGYTVDEMIGMHLFEFMEESEAKTCIRNLERGRRGLREHHEFVFLRKDGNRIHTGIETSPIFDAGGTYAGALAAVIDISERRKAEEALRESEEKYRTLVELSPDGILIHQDGRITYINPAGMKLLRASRPEDIVGMDVFAIVHPDHHDAVREKIRLDLEEGESPPLELQMLRLDGTAIPVEGRGGRMFIDGRPAVQVFFRDVSLRKLAEKQLQSQNRQLVVLNQIIGISASALSLDELLEGSLAKTLDLLGYDTGAVYMLDPARKQALLRHHRNIPEMQVKQNRAIKIHHWPLNYVFVAGRPWYVSDTGSQRNRADAGALQGIGASSLAAIPLIAESIVVGGLFVGRAADSQPFSPDDRALLEAIGQEIGAGILRCMLQKRVEAAYREANLYLDILTHDIKNAENVSSIYSELLLEILNGKPAEYARKLRASIRKSIDILGNVSTIRRIHHEKAHLVPVGIDAVIRNEIGNFPEVAITYEDSGREVWADRLLSEVFTNLIGNAVKFGGPDVGIAVTVESFDDEDNTVLVSVEDTGPGVPDETKESIFHRFEQGRSQGRGEGLGLFITKTLIERYGGRIWAEDRVPGHPELGAAFRFTLREAAGDREEDAGNGDLAAADAHEEETE</sequence>
<dbReference type="PRINTS" id="PR00344">
    <property type="entry name" value="BCTRLSENSOR"/>
</dbReference>
<dbReference type="Pfam" id="PF13426">
    <property type="entry name" value="PAS_9"/>
    <property type="match status" value="1"/>
</dbReference>
<protein>
    <recommendedName>
        <fullName evidence="2">histidine kinase</fullName>
        <ecNumber evidence="2">2.7.13.3</ecNumber>
    </recommendedName>
</protein>
<feature type="domain" description="PAC" evidence="9">
    <location>
        <begin position="548"/>
        <end position="600"/>
    </location>
</feature>
<dbReference type="Gene3D" id="3.30.450.20">
    <property type="entry name" value="PAS domain"/>
    <property type="match status" value="4"/>
</dbReference>
<evidence type="ECO:0000259" key="8">
    <source>
        <dbReference type="PROSITE" id="PS50112"/>
    </source>
</evidence>
<dbReference type="InterPro" id="IPR004358">
    <property type="entry name" value="Sig_transdc_His_kin-like_C"/>
</dbReference>
<dbReference type="SUPFAM" id="SSF55785">
    <property type="entry name" value="PYP-like sensor domain (PAS domain)"/>
    <property type="match status" value="4"/>
</dbReference>
<comment type="catalytic activity">
    <reaction evidence="1">
        <text>ATP + protein L-histidine = ADP + protein N-phospho-L-histidine.</text>
        <dbReference type="EC" id="2.7.13.3"/>
    </reaction>
</comment>
<dbReference type="InterPro" id="IPR052162">
    <property type="entry name" value="Sensor_kinase/Photoreceptor"/>
</dbReference>
<keyword evidence="5 10" id="KW-0418">Kinase</keyword>
<dbReference type="AlphaFoldDB" id="A0A0W8FGC0"/>
<dbReference type="PROSITE" id="PS50109">
    <property type="entry name" value="HIS_KIN"/>
    <property type="match status" value="1"/>
</dbReference>
<evidence type="ECO:0000256" key="2">
    <source>
        <dbReference type="ARBA" id="ARBA00012438"/>
    </source>
</evidence>
<dbReference type="SMART" id="SM00086">
    <property type="entry name" value="PAC"/>
    <property type="match status" value="4"/>
</dbReference>
<feature type="domain" description="PAS" evidence="8">
    <location>
        <begin position="601"/>
        <end position="671"/>
    </location>
</feature>
<evidence type="ECO:0000256" key="5">
    <source>
        <dbReference type="ARBA" id="ARBA00022777"/>
    </source>
</evidence>
<dbReference type="SMART" id="SM00091">
    <property type="entry name" value="PAS"/>
    <property type="match status" value="4"/>
</dbReference>
<name>A0A0W8FGC0_9ZZZZ</name>
<dbReference type="Pfam" id="PF00989">
    <property type="entry name" value="PAS"/>
    <property type="match status" value="1"/>
</dbReference>
<evidence type="ECO:0000313" key="10">
    <source>
        <dbReference type="EMBL" id="KUG19913.1"/>
    </source>
</evidence>
<dbReference type="EC" id="2.7.13.3" evidence="2"/>
<feature type="region of interest" description="Disordered" evidence="6">
    <location>
        <begin position="1111"/>
        <end position="1135"/>
    </location>
</feature>
<dbReference type="SUPFAM" id="SSF55874">
    <property type="entry name" value="ATPase domain of HSP90 chaperone/DNA topoisomerase II/histidine kinase"/>
    <property type="match status" value="1"/>
</dbReference>
<dbReference type="Pfam" id="PF02518">
    <property type="entry name" value="HATPase_c"/>
    <property type="match status" value="1"/>
</dbReference>
<dbReference type="PROSITE" id="PS50112">
    <property type="entry name" value="PAS"/>
    <property type="match status" value="4"/>
</dbReference>
<dbReference type="InterPro" id="IPR029016">
    <property type="entry name" value="GAF-like_dom_sf"/>
</dbReference>
<dbReference type="SMART" id="SM00387">
    <property type="entry name" value="HATPase_c"/>
    <property type="match status" value="1"/>
</dbReference>
<accession>A0A0W8FGC0</accession>
<dbReference type="CDD" id="cd00130">
    <property type="entry name" value="PAS"/>
    <property type="match status" value="4"/>
</dbReference>
<gene>
    <name evidence="10" type="ORF">ASZ90_010355</name>
</gene>
<proteinExistence type="predicted"/>
<dbReference type="InterPro" id="IPR013655">
    <property type="entry name" value="PAS_fold_3"/>
</dbReference>
<dbReference type="Pfam" id="PF08447">
    <property type="entry name" value="PAS_3"/>
    <property type="match status" value="1"/>
</dbReference>
<feature type="domain" description="PAC" evidence="9">
    <location>
        <begin position="423"/>
        <end position="475"/>
    </location>
</feature>
<dbReference type="Gene3D" id="3.30.565.10">
    <property type="entry name" value="Histidine kinase-like ATPase, C-terminal domain"/>
    <property type="match status" value="1"/>
</dbReference>
<evidence type="ECO:0000256" key="3">
    <source>
        <dbReference type="ARBA" id="ARBA00022553"/>
    </source>
</evidence>
<evidence type="ECO:0000256" key="6">
    <source>
        <dbReference type="SAM" id="MobiDB-lite"/>
    </source>
</evidence>
<dbReference type="InterPro" id="IPR001610">
    <property type="entry name" value="PAC"/>
</dbReference>
<organism evidence="10">
    <name type="scientific">hydrocarbon metagenome</name>
    <dbReference type="NCBI Taxonomy" id="938273"/>
    <lineage>
        <taxon>unclassified sequences</taxon>
        <taxon>metagenomes</taxon>
        <taxon>ecological metagenomes</taxon>
    </lineage>
</organism>
<dbReference type="SUPFAM" id="SSF55781">
    <property type="entry name" value="GAF domain-like"/>
    <property type="match status" value="2"/>
</dbReference>
<dbReference type="Pfam" id="PF08448">
    <property type="entry name" value="PAS_4"/>
    <property type="match status" value="1"/>
</dbReference>
<dbReference type="NCBIfam" id="TIGR00229">
    <property type="entry name" value="sensory_box"/>
    <property type="match status" value="4"/>
</dbReference>
<dbReference type="InterPro" id="IPR003594">
    <property type="entry name" value="HATPase_dom"/>
</dbReference>
<evidence type="ECO:0000256" key="1">
    <source>
        <dbReference type="ARBA" id="ARBA00000085"/>
    </source>
</evidence>
<dbReference type="InterPro" id="IPR036890">
    <property type="entry name" value="HATPase_C_sf"/>
</dbReference>
<dbReference type="Gene3D" id="3.30.450.40">
    <property type="match status" value="2"/>
</dbReference>
<dbReference type="PROSITE" id="PS50113">
    <property type="entry name" value="PAC"/>
    <property type="match status" value="2"/>
</dbReference>
<feature type="domain" description="PAS" evidence="8">
    <location>
        <begin position="350"/>
        <end position="421"/>
    </location>
</feature>
<dbReference type="InterPro" id="IPR000700">
    <property type="entry name" value="PAS-assoc_C"/>
</dbReference>
<dbReference type="PANTHER" id="PTHR43304:SF1">
    <property type="entry name" value="PAC DOMAIN-CONTAINING PROTEIN"/>
    <property type="match status" value="1"/>
</dbReference>
<feature type="domain" description="PAS" evidence="8">
    <location>
        <begin position="476"/>
        <end position="546"/>
    </location>
</feature>
<dbReference type="GO" id="GO:0004673">
    <property type="term" value="F:protein histidine kinase activity"/>
    <property type="evidence" value="ECO:0007669"/>
    <property type="project" value="UniProtKB-EC"/>
</dbReference>
<evidence type="ECO:0000259" key="7">
    <source>
        <dbReference type="PROSITE" id="PS50109"/>
    </source>
</evidence>
<keyword evidence="3" id="KW-0597">Phosphoprotein</keyword>
<dbReference type="Pfam" id="PF13185">
    <property type="entry name" value="GAF_2"/>
    <property type="match status" value="2"/>
</dbReference>
<dbReference type="InterPro" id="IPR013767">
    <property type="entry name" value="PAS_fold"/>
</dbReference>
<keyword evidence="4" id="KW-0808">Transferase</keyword>
<dbReference type="InterPro" id="IPR003018">
    <property type="entry name" value="GAF"/>
</dbReference>
<dbReference type="InterPro" id="IPR035965">
    <property type="entry name" value="PAS-like_dom_sf"/>
</dbReference>
<dbReference type="InterPro" id="IPR000014">
    <property type="entry name" value="PAS"/>
</dbReference>
<evidence type="ECO:0000259" key="9">
    <source>
        <dbReference type="PROSITE" id="PS50113"/>
    </source>
</evidence>
<dbReference type="EMBL" id="LNQE01001245">
    <property type="protein sequence ID" value="KUG19913.1"/>
    <property type="molecule type" value="Genomic_DNA"/>
</dbReference>
<feature type="domain" description="PAS" evidence="8">
    <location>
        <begin position="189"/>
        <end position="243"/>
    </location>
</feature>
<dbReference type="SMART" id="SM00065">
    <property type="entry name" value="GAF"/>
    <property type="match status" value="2"/>
</dbReference>
<feature type="domain" description="Histidine kinase" evidence="7">
    <location>
        <begin position="1002"/>
        <end position="1112"/>
    </location>
</feature>
<dbReference type="PANTHER" id="PTHR43304">
    <property type="entry name" value="PHYTOCHROME-LIKE PROTEIN CPH1"/>
    <property type="match status" value="1"/>
</dbReference>
<evidence type="ECO:0000256" key="4">
    <source>
        <dbReference type="ARBA" id="ARBA00022679"/>
    </source>
</evidence>
<dbReference type="InterPro" id="IPR013656">
    <property type="entry name" value="PAS_4"/>
</dbReference>
<comment type="caution">
    <text evidence="10">The sequence shown here is derived from an EMBL/GenBank/DDBJ whole genome shotgun (WGS) entry which is preliminary data.</text>
</comment>
<feature type="region of interest" description="Disordered" evidence="6">
    <location>
        <begin position="1"/>
        <end position="23"/>
    </location>
</feature>
<dbReference type="InterPro" id="IPR005467">
    <property type="entry name" value="His_kinase_dom"/>
</dbReference>
<reference evidence="10" key="1">
    <citation type="journal article" date="2015" name="Proc. Natl. Acad. Sci. U.S.A.">
        <title>Networks of energetic and metabolic interactions define dynamics in microbial communities.</title>
        <authorList>
            <person name="Embree M."/>
            <person name="Liu J.K."/>
            <person name="Al-Bassam M.M."/>
            <person name="Zengler K."/>
        </authorList>
    </citation>
    <scope>NUCLEOTIDE SEQUENCE</scope>
</reference>